<dbReference type="NCBIfam" id="TIGR00505">
    <property type="entry name" value="ribA"/>
    <property type="match status" value="1"/>
</dbReference>
<keyword evidence="15 19" id="KW-0456">Lyase</keyword>
<evidence type="ECO:0000256" key="19">
    <source>
        <dbReference type="HAMAP-Rule" id="MF_01283"/>
    </source>
</evidence>
<keyword evidence="22" id="KW-1185">Reference proteome</keyword>
<evidence type="ECO:0000256" key="9">
    <source>
        <dbReference type="ARBA" id="ARBA00022741"/>
    </source>
</evidence>
<evidence type="ECO:0000256" key="14">
    <source>
        <dbReference type="ARBA" id="ARBA00023211"/>
    </source>
</evidence>
<evidence type="ECO:0000256" key="8">
    <source>
        <dbReference type="ARBA" id="ARBA00022723"/>
    </source>
</evidence>
<keyword evidence="10 19" id="KW-0378">Hydrolase</keyword>
<comment type="pathway">
    <text evidence="4 19">Cofactor biosynthesis; riboflavin biosynthesis; 5-amino-6-(D-ribitylamino)uracil from GTP: step 1/4.</text>
</comment>
<dbReference type="GO" id="GO:0005525">
    <property type="term" value="F:GTP binding"/>
    <property type="evidence" value="ECO:0007669"/>
    <property type="project" value="UniProtKB-KW"/>
</dbReference>
<organism evidence="21 22">
    <name type="scientific">Conexibacter woesei (strain DSM 14684 / CCUG 47730 / CIP 108061 / JCM 11494 / NBRC 100937 / ID131577)</name>
    <dbReference type="NCBI Taxonomy" id="469383"/>
    <lineage>
        <taxon>Bacteria</taxon>
        <taxon>Bacillati</taxon>
        <taxon>Actinomycetota</taxon>
        <taxon>Thermoleophilia</taxon>
        <taxon>Solirubrobacterales</taxon>
        <taxon>Conexibacteraceae</taxon>
        <taxon>Conexibacter</taxon>
    </lineage>
</organism>
<protein>
    <recommendedName>
        <fullName evidence="19">Riboflavin biosynthesis protein RibBA</fullName>
    </recommendedName>
    <domain>
        <recommendedName>
            <fullName evidence="19">3,4-dihydroxy-2-butanone 4-phosphate synthase</fullName>
            <shortName evidence="19">DHBP synthase</shortName>
            <ecNumber evidence="19">4.1.99.12</ecNumber>
        </recommendedName>
    </domain>
    <domain>
        <recommendedName>
            <fullName evidence="19">GTP cyclohydrolase-2</fullName>
            <ecNumber evidence="19">3.5.4.25</ecNumber>
        </recommendedName>
        <alternativeName>
            <fullName evidence="19">GTP cyclohydrolase II</fullName>
        </alternativeName>
    </domain>
</protein>
<evidence type="ECO:0000256" key="15">
    <source>
        <dbReference type="ARBA" id="ARBA00023239"/>
    </source>
</evidence>
<feature type="binding site" evidence="19">
    <location>
        <position position="273"/>
    </location>
    <ligand>
        <name>GTP</name>
        <dbReference type="ChEBI" id="CHEBI:37565"/>
    </ligand>
</feature>
<comment type="cofactor">
    <cofactor evidence="19">
        <name>Mg(2+)</name>
        <dbReference type="ChEBI" id="CHEBI:18420"/>
    </cofactor>
    <cofactor evidence="19">
        <name>Mn(2+)</name>
        <dbReference type="ChEBI" id="CHEBI:29035"/>
    </cofactor>
    <text evidence="19">Binds 2 divalent metal cations per subunit. Magnesium or manganese.</text>
</comment>
<evidence type="ECO:0000256" key="2">
    <source>
        <dbReference type="ARBA" id="ARBA00001936"/>
    </source>
</evidence>
<evidence type="ECO:0000256" key="5">
    <source>
        <dbReference type="ARBA" id="ARBA00004904"/>
    </source>
</evidence>
<feature type="binding site" evidence="19">
    <location>
        <position position="27"/>
    </location>
    <ligand>
        <name>Mg(2+)</name>
        <dbReference type="ChEBI" id="CHEBI:18420"/>
        <label>2</label>
    </ligand>
</feature>
<dbReference type="eggNOG" id="COG0807">
    <property type="taxonomic scope" value="Bacteria"/>
</dbReference>
<feature type="binding site" evidence="19">
    <location>
        <position position="142"/>
    </location>
    <ligand>
        <name>Mg(2+)</name>
        <dbReference type="ChEBI" id="CHEBI:18420"/>
        <label>2</label>
    </ligand>
</feature>
<dbReference type="CDD" id="cd00641">
    <property type="entry name" value="GTP_cyclohydro2"/>
    <property type="match status" value="1"/>
</dbReference>
<feature type="binding site" evidence="19">
    <location>
        <position position="318"/>
    </location>
    <ligand>
        <name>GTP</name>
        <dbReference type="ChEBI" id="CHEBI:37565"/>
    </ligand>
</feature>
<dbReference type="Gene3D" id="3.90.870.10">
    <property type="entry name" value="DHBP synthase"/>
    <property type="match status" value="1"/>
</dbReference>
<feature type="binding site" evidence="19">
    <location>
        <position position="31"/>
    </location>
    <ligand>
        <name>D-ribulose 5-phosphate</name>
        <dbReference type="ChEBI" id="CHEBI:58121"/>
    </ligand>
</feature>
<evidence type="ECO:0000256" key="7">
    <source>
        <dbReference type="ARBA" id="ARBA00022619"/>
    </source>
</evidence>
<evidence type="ECO:0000256" key="17">
    <source>
        <dbReference type="ARBA" id="ARBA00043932"/>
    </source>
</evidence>
<dbReference type="NCBIfam" id="NF006803">
    <property type="entry name" value="PRK09311.1"/>
    <property type="match status" value="1"/>
</dbReference>
<dbReference type="EMBL" id="CP001854">
    <property type="protein sequence ID" value="ADB52438.1"/>
    <property type="molecule type" value="Genomic_DNA"/>
</dbReference>
<dbReference type="eggNOG" id="COG0108">
    <property type="taxonomic scope" value="Bacteria"/>
</dbReference>
<dbReference type="InterPro" id="IPR017945">
    <property type="entry name" value="DHBP_synth_RibB-like_a/b_dom"/>
</dbReference>
<feature type="binding site" evidence="19">
    <location>
        <position position="270"/>
    </location>
    <ligand>
        <name>Zn(2+)</name>
        <dbReference type="ChEBI" id="CHEBI:29105"/>
        <note>catalytic</note>
    </ligand>
</feature>
<comment type="function">
    <text evidence="17 19">Catalyzes the conversion of GTP to 2,5-diamino-6-ribosylamino-4(3H)-pyrimidinone 5'-phosphate (DARP), formate and pyrophosphate.</text>
</comment>
<feature type="domain" description="GTP cyclohydrolase II" evidence="20">
    <location>
        <begin position="211"/>
        <end position="373"/>
    </location>
</feature>
<dbReference type="AlphaFoldDB" id="D3F4I1"/>
<feature type="binding site" evidence="19">
    <location>
        <position position="257"/>
    </location>
    <ligand>
        <name>Zn(2+)</name>
        <dbReference type="ChEBI" id="CHEBI:29105"/>
        <note>catalytic</note>
    </ligand>
</feature>
<evidence type="ECO:0000256" key="16">
    <source>
        <dbReference type="ARBA" id="ARBA00023268"/>
    </source>
</evidence>
<feature type="active site" description="Nucleophile; for GTP cyclohydrolase activity" evidence="19">
    <location>
        <position position="332"/>
    </location>
</feature>
<comment type="catalytic activity">
    <reaction evidence="18 19">
        <text>GTP + 4 H2O = 2,5-diamino-6-hydroxy-4-(5-phosphoribosylamino)-pyrimidine + formate + 2 phosphate + 3 H(+)</text>
        <dbReference type="Rhea" id="RHEA:23704"/>
        <dbReference type="ChEBI" id="CHEBI:15377"/>
        <dbReference type="ChEBI" id="CHEBI:15378"/>
        <dbReference type="ChEBI" id="CHEBI:15740"/>
        <dbReference type="ChEBI" id="CHEBI:37565"/>
        <dbReference type="ChEBI" id="CHEBI:43474"/>
        <dbReference type="ChEBI" id="CHEBI:58614"/>
        <dbReference type="EC" id="3.5.4.25"/>
    </reaction>
</comment>
<feature type="binding site" evidence="19">
    <location>
        <position position="27"/>
    </location>
    <ligand>
        <name>Mg(2+)</name>
        <dbReference type="ChEBI" id="CHEBI:18420"/>
        <label>1</label>
    </ligand>
</feature>
<dbReference type="RefSeq" id="WP_012935489.1">
    <property type="nucleotide sequence ID" value="NC_013739.1"/>
</dbReference>
<feature type="binding site" evidence="19">
    <location>
        <position position="268"/>
    </location>
    <ligand>
        <name>Zn(2+)</name>
        <dbReference type="ChEBI" id="CHEBI:29105"/>
        <note>catalytic</note>
    </ligand>
</feature>
<accession>D3F4I1</accession>
<comment type="cofactor">
    <cofactor evidence="2">
        <name>Mn(2+)</name>
        <dbReference type="ChEBI" id="CHEBI:29035"/>
    </cofactor>
</comment>
<feature type="binding site" evidence="19">
    <location>
        <position position="353"/>
    </location>
    <ligand>
        <name>GTP</name>
        <dbReference type="ChEBI" id="CHEBI:37565"/>
    </ligand>
</feature>
<evidence type="ECO:0000256" key="13">
    <source>
        <dbReference type="ARBA" id="ARBA00023134"/>
    </source>
</evidence>
<keyword evidence="11 19" id="KW-0862">Zinc</keyword>
<dbReference type="GO" id="GO:0008686">
    <property type="term" value="F:3,4-dihydroxy-2-butanone-4-phosphate synthase activity"/>
    <property type="evidence" value="ECO:0007669"/>
    <property type="project" value="UniProtKB-UniRule"/>
</dbReference>
<dbReference type="GO" id="GO:0008270">
    <property type="term" value="F:zinc ion binding"/>
    <property type="evidence" value="ECO:0007669"/>
    <property type="project" value="UniProtKB-UniRule"/>
</dbReference>
<dbReference type="SUPFAM" id="SSF55821">
    <property type="entry name" value="YrdC/RibB"/>
    <property type="match status" value="1"/>
</dbReference>
<feature type="binding site" evidence="19">
    <location>
        <begin position="296"/>
        <end position="298"/>
    </location>
    <ligand>
        <name>GTP</name>
        <dbReference type="ChEBI" id="CHEBI:37565"/>
    </ligand>
</feature>
<feature type="binding site" evidence="19">
    <location>
        <begin position="252"/>
        <end position="256"/>
    </location>
    <ligand>
        <name>GTP</name>
        <dbReference type="ChEBI" id="CHEBI:37565"/>
    </ligand>
</feature>
<feature type="site" description="Essential for DHBP synthase activity" evidence="19">
    <location>
        <position position="125"/>
    </location>
</feature>
<dbReference type="EC" id="4.1.99.12" evidence="19"/>
<evidence type="ECO:0000256" key="1">
    <source>
        <dbReference type="ARBA" id="ARBA00000141"/>
    </source>
</evidence>
<feature type="active site" description="Proton acceptor; for GTP cyclohydrolase activity" evidence="19">
    <location>
        <position position="330"/>
    </location>
</feature>
<dbReference type="InterPro" id="IPR000926">
    <property type="entry name" value="RibA"/>
</dbReference>
<dbReference type="GO" id="GO:0003935">
    <property type="term" value="F:GTP cyclohydrolase II activity"/>
    <property type="evidence" value="ECO:0007669"/>
    <property type="project" value="UniProtKB-UniRule"/>
</dbReference>
<comment type="function">
    <text evidence="3 19">Catalyzes the conversion of D-ribulose 5-phosphate to formate and 3,4-dihydroxy-2-butanone 4-phosphate.</text>
</comment>
<dbReference type="HOGENOM" id="CLU_020273_1_2_11"/>
<evidence type="ECO:0000256" key="11">
    <source>
        <dbReference type="ARBA" id="ARBA00022833"/>
    </source>
</evidence>
<dbReference type="GO" id="GO:0009231">
    <property type="term" value="P:riboflavin biosynthetic process"/>
    <property type="evidence" value="ECO:0007669"/>
    <property type="project" value="UniProtKB-UniRule"/>
</dbReference>
<dbReference type="SUPFAM" id="SSF142695">
    <property type="entry name" value="RibA-like"/>
    <property type="match status" value="1"/>
</dbReference>
<dbReference type="InterPro" id="IPR016299">
    <property type="entry name" value="Riboflavin_synth_RibBA"/>
</dbReference>
<dbReference type="HAMAP" id="MF_00179">
    <property type="entry name" value="RibA"/>
    <property type="match status" value="1"/>
</dbReference>
<feature type="binding site" evidence="19">
    <location>
        <begin position="26"/>
        <end position="27"/>
    </location>
    <ligand>
        <name>D-ribulose 5-phosphate</name>
        <dbReference type="ChEBI" id="CHEBI:58121"/>
    </ligand>
</feature>
<feature type="binding site" evidence="19">
    <location>
        <position position="358"/>
    </location>
    <ligand>
        <name>GTP</name>
        <dbReference type="ChEBI" id="CHEBI:37565"/>
    </ligand>
</feature>
<comment type="similarity">
    <text evidence="6 19">In the N-terminal section; belongs to the DHBP synthase family.</text>
</comment>
<sequence length="405" mass="43070">MTATIESAIAAIAAGEVVVVVDSEDREDEGDLIVAAEAATPERMAFFLQHTSGVICAALFGERLDALDLPLMVQDNQDAHGTAFTVTVDLADGISTGISAGDRSRTLRALADPGARAGDFVRPGHIFPLRARPGGVLERPGHTEAAVDLARLAGLSPAGVLSEVVTPEKRSMARRPELERLAAVHGLPLVTIADLVAYRTAHEPLVRETGRARVPTAHGVFTCHTWESAIDGIEHLAFVHGDVRGGEPALVRIHSECVTGDVFGSTRCDCGTQLQDAMAEVVRAGAGVVVYLRGHEGRGIGLAHKLAAYNLQDEGHDTVDANLRLGLPVDDREYGVGAQILAALGVRRLRLLTNNPAKCRGLDGHGLEIVERVGLPPRATPENLAYLDAKRRRLGHLLADVELVR</sequence>
<dbReference type="Pfam" id="PF00925">
    <property type="entry name" value="GTP_cyclohydro2"/>
    <property type="match status" value="1"/>
</dbReference>
<keyword evidence="13 19" id="KW-0342">GTP-binding</keyword>
<keyword evidence="7 19" id="KW-0686">Riboflavin biosynthesis</keyword>
<gene>
    <name evidence="19" type="primary">ribBA</name>
    <name evidence="21" type="ordered locus">Cwoe_4021</name>
</gene>
<dbReference type="OrthoDB" id="9793111at2"/>
<dbReference type="UniPathway" id="UPA00275">
    <property type="reaction ID" value="UER00399"/>
</dbReference>
<comment type="similarity">
    <text evidence="19">In the C-terminal section; belongs to the GTP cyclohydrolase II family.</text>
</comment>
<feature type="binding site" evidence="19">
    <location>
        <position position="163"/>
    </location>
    <ligand>
        <name>D-ribulose 5-phosphate</name>
        <dbReference type="ChEBI" id="CHEBI:58121"/>
    </ligand>
</feature>
<evidence type="ECO:0000256" key="10">
    <source>
        <dbReference type="ARBA" id="ARBA00022801"/>
    </source>
</evidence>
<keyword evidence="14 19" id="KW-0464">Manganese</keyword>
<dbReference type="InterPro" id="IPR032677">
    <property type="entry name" value="GTP_cyclohydro_II"/>
</dbReference>
<comment type="cofactor">
    <cofactor evidence="19">
        <name>Zn(2+)</name>
        <dbReference type="ChEBI" id="CHEBI:29105"/>
    </cofactor>
    <text evidence="19">Binds 1 zinc ion per subunit.</text>
</comment>
<dbReference type="PANTHER" id="PTHR21327">
    <property type="entry name" value="GTP CYCLOHYDROLASE II-RELATED"/>
    <property type="match status" value="1"/>
</dbReference>
<proteinExistence type="inferred from homology"/>
<dbReference type="Proteomes" id="UP000008229">
    <property type="component" value="Chromosome"/>
</dbReference>
<keyword evidence="16 19" id="KW-0511">Multifunctional enzyme</keyword>
<evidence type="ECO:0000256" key="18">
    <source>
        <dbReference type="ARBA" id="ARBA00049295"/>
    </source>
</evidence>
<dbReference type="InterPro" id="IPR036144">
    <property type="entry name" value="RibA-like_sf"/>
</dbReference>
<dbReference type="Pfam" id="PF00926">
    <property type="entry name" value="DHBP_synthase"/>
    <property type="match status" value="1"/>
</dbReference>
<feature type="region of interest" description="DHBP synthase" evidence="19">
    <location>
        <begin position="1"/>
        <end position="201"/>
    </location>
</feature>
<dbReference type="FunFam" id="3.40.50.10990:FF:000001">
    <property type="entry name" value="Riboflavin biosynthesis protein RibBA"/>
    <property type="match status" value="1"/>
</dbReference>
<dbReference type="Gene3D" id="3.40.50.10990">
    <property type="entry name" value="GTP cyclohydrolase II"/>
    <property type="match status" value="1"/>
</dbReference>
<dbReference type="HAMAP" id="MF_00180">
    <property type="entry name" value="RibB"/>
    <property type="match status" value="1"/>
</dbReference>
<keyword evidence="9 19" id="KW-0547">Nucleotide-binding</keyword>
<dbReference type="GO" id="GO:0030145">
    <property type="term" value="F:manganese ion binding"/>
    <property type="evidence" value="ECO:0007669"/>
    <property type="project" value="UniProtKB-UniRule"/>
</dbReference>
<dbReference type="FunFam" id="3.90.870.10:FF:000001">
    <property type="entry name" value="Riboflavin biosynthesis protein RibBA"/>
    <property type="match status" value="1"/>
</dbReference>
<comment type="catalytic activity">
    <reaction evidence="1 19">
        <text>D-ribulose 5-phosphate = (2S)-2-hydroxy-3-oxobutyl phosphate + formate + H(+)</text>
        <dbReference type="Rhea" id="RHEA:18457"/>
        <dbReference type="ChEBI" id="CHEBI:15378"/>
        <dbReference type="ChEBI" id="CHEBI:15740"/>
        <dbReference type="ChEBI" id="CHEBI:58121"/>
        <dbReference type="ChEBI" id="CHEBI:58830"/>
        <dbReference type="EC" id="4.1.99.12"/>
    </reaction>
</comment>
<keyword evidence="8 19" id="KW-0479">Metal-binding</keyword>
<evidence type="ECO:0000259" key="20">
    <source>
        <dbReference type="Pfam" id="PF00925"/>
    </source>
</evidence>
<comment type="pathway">
    <text evidence="5 19">Cofactor biosynthesis; riboflavin biosynthesis; 2-hydroxy-3-oxobutyl phosphate from D-ribulose 5-phosphate: step 1/1.</text>
</comment>
<dbReference type="NCBIfam" id="NF001591">
    <property type="entry name" value="PRK00393.1"/>
    <property type="match status" value="1"/>
</dbReference>
<evidence type="ECO:0000256" key="3">
    <source>
        <dbReference type="ARBA" id="ARBA00002284"/>
    </source>
</evidence>
<feature type="site" description="Essential for DHBP synthase activity" evidence="19">
    <location>
        <position position="163"/>
    </location>
</feature>
<dbReference type="EC" id="3.5.4.25" evidence="19"/>
<name>D3F4I1_CONWI</name>
<feature type="binding site" evidence="19">
    <location>
        <begin position="139"/>
        <end position="143"/>
    </location>
    <ligand>
        <name>D-ribulose 5-phosphate</name>
        <dbReference type="ChEBI" id="CHEBI:58121"/>
    </ligand>
</feature>
<dbReference type="GO" id="GO:0000287">
    <property type="term" value="F:magnesium ion binding"/>
    <property type="evidence" value="ECO:0007669"/>
    <property type="project" value="UniProtKB-UniRule"/>
</dbReference>
<evidence type="ECO:0000313" key="21">
    <source>
        <dbReference type="EMBL" id="ADB52438.1"/>
    </source>
</evidence>
<dbReference type="PANTHER" id="PTHR21327:SF18">
    <property type="entry name" value="3,4-DIHYDROXY-2-BUTANONE 4-PHOSPHATE SYNTHASE"/>
    <property type="match status" value="1"/>
</dbReference>
<evidence type="ECO:0000256" key="12">
    <source>
        <dbReference type="ARBA" id="ARBA00022842"/>
    </source>
</evidence>
<evidence type="ECO:0000256" key="6">
    <source>
        <dbReference type="ARBA" id="ARBA00005520"/>
    </source>
</evidence>
<evidence type="ECO:0000256" key="4">
    <source>
        <dbReference type="ARBA" id="ARBA00004853"/>
    </source>
</evidence>
<dbReference type="GO" id="GO:0005829">
    <property type="term" value="C:cytosol"/>
    <property type="evidence" value="ECO:0007669"/>
    <property type="project" value="TreeGrafter"/>
</dbReference>
<dbReference type="STRING" id="469383.Cwoe_4021"/>
<dbReference type="KEGG" id="cwo:Cwoe_4021"/>
<dbReference type="PIRSF" id="PIRSF001259">
    <property type="entry name" value="RibA"/>
    <property type="match status" value="1"/>
</dbReference>
<feature type="region of interest" description="GTP cyclohydrolase II" evidence="19">
    <location>
        <begin position="202"/>
        <end position="405"/>
    </location>
</feature>
<keyword evidence="12 19" id="KW-0460">Magnesium</keyword>
<dbReference type="InterPro" id="IPR000422">
    <property type="entry name" value="DHBP_synthase_RibB"/>
</dbReference>
<reference evidence="21 22" key="1">
    <citation type="journal article" date="2010" name="Stand. Genomic Sci.">
        <title>Complete genome sequence of Conexibacter woesei type strain (ID131577).</title>
        <authorList>
            <person name="Pukall R."/>
            <person name="Lapidus A."/>
            <person name="Glavina Del Rio T."/>
            <person name="Copeland A."/>
            <person name="Tice H."/>
            <person name="Cheng J.-F."/>
            <person name="Lucas S."/>
            <person name="Chen F."/>
            <person name="Nolan M."/>
            <person name="Bruce D."/>
            <person name="Goodwin L."/>
            <person name="Pitluck S."/>
            <person name="Mavromatis K."/>
            <person name="Ivanova N."/>
            <person name="Ovchinnikova G."/>
            <person name="Pati A."/>
            <person name="Chen A."/>
            <person name="Palaniappan K."/>
            <person name="Land M."/>
            <person name="Hauser L."/>
            <person name="Chang Y.-J."/>
            <person name="Jeffries C.D."/>
            <person name="Chain P."/>
            <person name="Meincke L."/>
            <person name="Sims D."/>
            <person name="Brettin T."/>
            <person name="Detter J.C."/>
            <person name="Rohde M."/>
            <person name="Goeker M."/>
            <person name="Bristow J."/>
            <person name="Eisen J.A."/>
            <person name="Markowitz V."/>
            <person name="Kyrpides N.C."/>
            <person name="Klenk H.-P."/>
            <person name="Hugenholtz P."/>
        </authorList>
    </citation>
    <scope>NUCLEOTIDE SEQUENCE [LARGE SCALE GENOMIC DNA]</scope>
    <source>
        <strain evidence="22">DSM 14684 / CIP 108061 / JCM 11494 / NBRC 100937 / ID131577</strain>
    </source>
</reference>
<dbReference type="NCBIfam" id="TIGR00506">
    <property type="entry name" value="ribB"/>
    <property type="match status" value="1"/>
</dbReference>
<dbReference type="HAMAP" id="MF_01283">
    <property type="entry name" value="RibBA"/>
    <property type="match status" value="1"/>
</dbReference>
<reference evidence="22" key="2">
    <citation type="submission" date="2010-01" db="EMBL/GenBank/DDBJ databases">
        <title>The complete genome of Conexibacter woesei DSM 14684.</title>
        <authorList>
            <consortium name="US DOE Joint Genome Institute (JGI-PGF)"/>
            <person name="Lucas S."/>
            <person name="Copeland A."/>
            <person name="Lapidus A."/>
            <person name="Glavina del Rio T."/>
            <person name="Dalin E."/>
            <person name="Tice H."/>
            <person name="Bruce D."/>
            <person name="Goodwin L."/>
            <person name="Pitluck S."/>
            <person name="Kyrpides N."/>
            <person name="Mavromatis K."/>
            <person name="Ivanova N."/>
            <person name="Mikhailova N."/>
            <person name="Chertkov O."/>
            <person name="Brettin T."/>
            <person name="Detter J.C."/>
            <person name="Han C."/>
            <person name="Larimer F."/>
            <person name="Land M."/>
            <person name="Hauser L."/>
            <person name="Markowitz V."/>
            <person name="Cheng J.-F."/>
            <person name="Hugenholtz P."/>
            <person name="Woyke T."/>
            <person name="Wu D."/>
            <person name="Pukall R."/>
            <person name="Steenblock K."/>
            <person name="Schneider S."/>
            <person name="Klenk H.-P."/>
            <person name="Eisen J.A."/>
        </authorList>
    </citation>
    <scope>NUCLEOTIDE SEQUENCE [LARGE SCALE GENOMIC DNA]</scope>
    <source>
        <strain evidence="22">DSM 14684 / CIP 108061 / JCM 11494 / NBRC 100937 / ID131577</strain>
    </source>
</reference>
<evidence type="ECO:0000313" key="22">
    <source>
        <dbReference type="Proteomes" id="UP000008229"/>
    </source>
</evidence>